<dbReference type="GO" id="GO:0005634">
    <property type="term" value="C:nucleus"/>
    <property type="evidence" value="ECO:0007669"/>
    <property type="project" value="UniProtKB-SubCell"/>
</dbReference>
<comment type="caution">
    <text evidence="8">The sequence shown here is derived from an EMBL/GenBank/DDBJ whole genome shotgun (WGS) entry which is preliminary data.</text>
</comment>
<keyword evidence="2 4" id="KW-0371">Homeobox</keyword>
<feature type="domain" description="Homeobox" evidence="7">
    <location>
        <begin position="83"/>
        <end position="128"/>
    </location>
</feature>
<evidence type="ECO:0000313" key="8">
    <source>
        <dbReference type="EMBL" id="TFY82852.1"/>
    </source>
</evidence>
<feature type="domain" description="Homeobox" evidence="7">
    <location>
        <begin position="2"/>
        <end position="62"/>
    </location>
</feature>
<dbReference type="STRING" id="135208.A0A4Z0A725"/>
<protein>
    <recommendedName>
        <fullName evidence="7">Homeobox domain-containing protein</fullName>
    </recommendedName>
</protein>
<dbReference type="AlphaFoldDB" id="A0A4Z0A725"/>
<feature type="DNA-binding region" description="Homeobox" evidence="4">
    <location>
        <begin position="4"/>
        <end position="63"/>
    </location>
</feature>
<feature type="DNA-binding region" description="Homeobox" evidence="4">
    <location>
        <begin position="85"/>
        <end position="129"/>
    </location>
</feature>
<sequence>MPPRPRMRMRPTPQQTEELRKYYQKNQHPSKEQREAFAKQIGMRSQSVTNWFQNQRSMARKRQEEDAELSSLPSLPDKPKSEEALQKLYNRTSSPSIDERTALALEVGMDVAKVTNWFRNLRQTARKRAKKPGDDGDTDSVQLNSASVSRGATPSFGSSSSGAMEDNDMDTEVDDADAERMDEEEDESPRRAVHSDAGSDDEYEEAVTPSPEPSPSPPPPSLSPATFTAVPRAHRPRMGVDLAEPVAYPKAHEPISGVKVEDALLLLGFHQHIVH</sequence>
<feature type="compositionally biased region" description="Acidic residues" evidence="6">
    <location>
        <begin position="165"/>
        <end position="187"/>
    </location>
</feature>
<organism evidence="8 9">
    <name type="scientific">Hericium alpestre</name>
    <dbReference type="NCBI Taxonomy" id="135208"/>
    <lineage>
        <taxon>Eukaryota</taxon>
        <taxon>Fungi</taxon>
        <taxon>Dikarya</taxon>
        <taxon>Basidiomycota</taxon>
        <taxon>Agaricomycotina</taxon>
        <taxon>Agaricomycetes</taxon>
        <taxon>Russulales</taxon>
        <taxon>Hericiaceae</taxon>
        <taxon>Hericium</taxon>
    </lineage>
</organism>
<feature type="compositionally biased region" description="Polar residues" evidence="6">
    <location>
        <begin position="139"/>
        <end position="162"/>
    </location>
</feature>
<dbReference type="InterPro" id="IPR001356">
    <property type="entry name" value="HD"/>
</dbReference>
<evidence type="ECO:0000256" key="6">
    <source>
        <dbReference type="SAM" id="MobiDB-lite"/>
    </source>
</evidence>
<evidence type="ECO:0000259" key="7">
    <source>
        <dbReference type="PROSITE" id="PS50071"/>
    </source>
</evidence>
<dbReference type="CDD" id="cd00086">
    <property type="entry name" value="homeodomain"/>
    <property type="match status" value="2"/>
</dbReference>
<dbReference type="InterPro" id="IPR017970">
    <property type="entry name" value="Homeobox_CS"/>
</dbReference>
<dbReference type="GO" id="GO:0030154">
    <property type="term" value="P:cell differentiation"/>
    <property type="evidence" value="ECO:0007669"/>
    <property type="project" value="TreeGrafter"/>
</dbReference>
<keyword evidence="9" id="KW-1185">Reference proteome</keyword>
<dbReference type="Gene3D" id="1.10.10.60">
    <property type="entry name" value="Homeodomain-like"/>
    <property type="match status" value="2"/>
</dbReference>
<feature type="compositionally biased region" description="Polar residues" evidence="6">
    <location>
        <begin position="43"/>
        <end position="57"/>
    </location>
</feature>
<feature type="region of interest" description="Disordered" evidence="6">
    <location>
        <begin position="124"/>
        <end position="235"/>
    </location>
</feature>
<evidence type="ECO:0000256" key="3">
    <source>
        <dbReference type="ARBA" id="ARBA00023242"/>
    </source>
</evidence>
<evidence type="ECO:0000256" key="4">
    <source>
        <dbReference type="PROSITE-ProRule" id="PRU00108"/>
    </source>
</evidence>
<accession>A0A4Z0A725</accession>
<evidence type="ECO:0000256" key="5">
    <source>
        <dbReference type="RuleBase" id="RU000682"/>
    </source>
</evidence>
<evidence type="ECO:0000256" key="2">
    <source>
        <dbReference type="ARBA" id="ARBA00023155"/>
    </source>
</evidence>
<dbReference type="GO" id="GO:0000981">
    <property type="term" value="F:DNA-binding transcription factor activity, RNA polymerase II-specific"/>
    <property type="evidence" value="ECO:0007669"/>
    <property type="project" value="InterPro"/>
</dbReference>
<evidence type="ECO:0000256" key="1">
    <source>
        <dbReference type="ARBA" id="ARBA00023125"/>
    </source>
</evidence>
<gene>
    <name evidence="8" type="ORF">EWM64_g1154</name>
</gene>
<comment type="subcellular location">
    <subcellularLocation>
        <location evidence="4 5">Nucleus</location>
    </subcellularLocation>
</comment>
<keyword evidence="3 4" id="KW-0539">Nucleus</keyword>
<reference evidence="8 9" key="1">
    <citation type="submission" date="2019-02" db="EMBL/GenBank/DDBJ databases">
        <title>Genome sequencing of the rare red list fungi Hericium alpestre (H. flagellum).</title>
        <authorList>
            <person name="Buettner E."/>
            <person name="Kellner H."/>
        </authorList>
    </citation>
    <scope>NUCLEOTIDE SEQUENCE [LARGE SCALE GENOMIC DNA]</scope>
    <source>
        <strain evidence="8 9">DSM 108284</strain>
    </source>
</reference>
<feature type="compositionally biased region" description="Pro residues" evidence="6">
    <location>
        <begin position="210"/>
        <end position="222"/>
    </location>
</feature>
<name>A0A4Z0A725_9AGAM</name>
<dbReference type="EMBL" id="SFCI01000073">
    <property type="protein sequence ID" value="TFY82852.1"/>
    <property type="molecule type" value="Genomic_DNA"/>
</dbReference>
<dbReference type="Pfam" id="PF00046">
    <property type="entry name" value="Homeodomain"/>
    <property type="match status" value="2"/>
</dbReference>
<dbReference type="PROSITE" id="PS50071">
    <property type="entry name" value="HOMEOBOX_2"/>
    <property type="match status" value="2"/>
</dbReference>
<evidence type="ECO:0000313" key="9">
    <source>
        <dbReference type="Proteomes" id="UP000298061"/>
    </source>
</evidence>
<dbReference type="PANTHER" id="PTHR24324:SF9">
    <property type="entry name" value="HOMEOBOX DOMAIN-CONTAINING PROTEIN"/>
    <property type="match status" value="1"/>
</dbReference>
<dbReference type="SMART" id="SM00389">
    <property type="entry name" value="HOX"/>
    <property type="match status" value="2"/>
</dbReference>
<dbReference type="PROSITE" id="PS00027">
    <property type="entry name" value="HOMEOBOX_1"/>
    <property type="match status" value="2"/>
</dbReference>
<keyword evidence="1 4" id="KW-0238">DNA-binding</keyword>
<dbReference type="InterPro" id="IPR051000">
    <property type="entry name" value="Homeobox_DNA-bind_prot"/>
</dbReference>
<dbReference type="GO" id="GO:0000978">
    <property type="term" value="F:RNA polymerase II cis-regulatory region sequence-specific DNA binding"/>
    <property type="evidence" value="ECO:0007669"/>
    <property type="project" value="TreeGrafter"/>
</dbReference>
<dbReference type="SUPFAM" id="SSF46689">
    <property type="entry name" value="Homeodomain-like"/>
    <property type="match status" value="2"/>
</dbReference>
<dbReference type="InterPro" id="IPR009057">
    <property type="entry name" value="Homeodomain-like_sf"/>
</dbReference>
<dbReference type="PANTHER" id="PTHR24324">
    <property type="entry name" value="HOMEOBOX PROTEIN HHEX"/>
    <property type="match status" value="1"/>
</dbReference>
<proteinExistence type="predicted"/>
<feature type="region of interest" description="Disordered" evidence="6">
    <location>
        <begin position="24"/>
        <end position="97"/>
    </location>
</feature>
<dbReference type="Proteomes" id="UP000298061">
    <property type="component" value="Unassembled WGS sequence"/>
</dbReference>
<dbReference type="OrthoDB" id="6159439at2759"/>